<name>A0A3S4UQI6_9HYPH</name>
<evidence type="ECO:0000313" key="2">
    <source>
        <dbReference type="Proteomes" id="UP000287687"/>
    </source>
</evidence>
<proteinExistence type="predicted"/>
<reference evidence="1 2" key="1">
    <citation type="submission" date="2019-01" db="EMBL/GenBank/DDBJ databases">
        <title>The draft genome of Rhizobium sp. 24NR.</title>
        <authorList>
            <person name="Liu L."/>
            <person name="Liang L."/>
            <person name="Shi S."/>
            <person name="Xu L."/>
            <person name="Wang X."/>
            <person name="Li L."/>
            <person name="Zhang X."/>
        </authorList>
    </citation>
    <scope>NUCLEOTIDE SEQUENCE [LARGE SCALE GENOMIC DNA]</scope>
    <source>
        <strain evidence="1 2">24NR</strain>
    </source>
</reference>
<comment type="caution">
    <text evidence="1">The sequence shown here is derived from an EMBL/GenBank/DDBJ whole genome shotgun (WGS) entry which is preliminary data.</text>
</comment>
<dbReference type="RefSeq" id="WP_128442741.1">
    <property type="nucleotide sequence ID" value="NZ_SBIP01000002.1"/>
</dbReference>
<evidence type="ECO:0008006" key="3">
    <source>
        <dbReference type="Google" id="ProtNLM"/>
    </source>
</evidence>
<dbReference type="Gene3D" id="3.40.50.12080">
    <property type="match status" value="2"/>
</dbReference>
<dbReference type="EMBL" id="SBIP01000002">
    <property type="protein sequence ID" value="RWX78764.1"/>
    <property type="molecule type" value="Genomic_DNA"/>
</dbReference>
<evidence type="ECO:0000313" key="1">
    <source>
        <dbReference type="EMBL" id="RWX78764.1"/>
    </source>
</evidence>
<keyword evidence="2" id="KW-1185">Reference proteome</keyword>
<dbReference type="AlphaFoldDB" id="A0A3S4UQI6"/>
<protein>
    <recommendedName>
        <fullName evidence="3">Polysaccharide biosynthesis enzyme WcbI domain-containing protein</fullName>
    </recommendedName>
</protein>
<sequence>MKIFFYGGCHAQVFARVFREWGSADVCDVVVNYELIASNLPFPYERLHNYDAVVFSPINNKDEYNTKYIEDYCNKHGIKSISYPWMQWNGYHPFTEKREFLGLNHWFPVGHDLEPDQARIEIVKSAEITTDRLKQHEETNRTNLKISDFILKYYRDTRLFLTPDHPSNVLYRYAVWEISKRLSIDVSHDFYRYEQLLQPEIILPIQPAVSAALDLRFEASDEYRFDAAGGTFKMYGPEYAKFGQHLNSDALRVFSRSKIEVIDYKTTESDDFRPQNDPAVGSSLIGRVVSDEGSNLVVEFLAAKDGIIPDPTIQTIKDSEWKVSSRVG</sequence>
<gene>
    <name evidence="1" type="ORF">EPK99_09245</name>
</gene>
<organism evidence="1 2">
    <name type="scientific">Neorhizobium lilium</name>
    <dbReference type="NCBI Taxonomy" id="2503024"/>
    <lineage>
        <taxon>Bacteria</taxon>
        <taxon>Pseudomonadati</taxon>
        <taxon>Pseudomonadota</taxon>
        <taxon>Alphaproteobacteria</taxon>
        <taxon>Hyphomicrobiales</taxon>
        <taxon>Rhizobiaceae</taxon>
        <taxon>Rhizobium/Agrobacterium group</taxon>
        <taxon>Neorhizobium</taxon>
    </lineage>
</organism>
<accession>A0A3S4UQI6</accession>
<dbReference type="Proteomes" id="UP000287687">
    <property type="component" value="Unassembled WGS sequence"/>
</dbReference>
<dbReference type="OrthoDB" id="8477476at2"/>